<dbReference type="InterPro" id="IPR035906">
    <property type="entry name" value="MetI-like_sf"/>
</dbReference>
<gene>
    <name evidence="9" type="ORF">Plo01_33700</name>
</gene>
<keyword evidence="2 7" id="KW-0813">Transport</keyword>
<sequence length="334" mass="36318">MLRFVVRRLALLVPILVGLSILLFLWVRALPGGPAEALLGERATPEAVERVQRLYGLDRPWYEQYLRWVGNVLRGDLGVSTRTQHPVLEELLRTFPATVELALTAMIFAVGVGVPLGYFAARRHGTWLDHASVAGSLFGITIPVFFLGYMLKFAFAEKLGILPTAGRQDPLMDAEHPTGFYVLDGLVTGNPEAALDALAHLILPGIALGTIPLAIVVRITRASVLDVLHEDYVRTAEAKGLRPATIRGRHVLRNALLPVVTIVGLQVGLLLGGAVLTETVFAFPGFGKFMADSITARDYAVLQGFILFTAVIFVLVNLLVDIAYGLIDPRVRTA</sequence>
<proteinExistence type="inferred from homology"/>
<dbReference type="PANTHER" id="PTHR43163:SF6">
    <property type="entry name" value="DIPEPTIDE TRANSPORT SYSTEM PERMEASE PROTEIN DPPB-RELATED"/>
    <property type="match status" value="1"/>
</dbReference>
<evidence type="ECO:0000313" key="9">
    <source>
        <dbReference type="EMBL" id="GIH76941.1"/>
    </source>
</evidence>
<keyword evidence="5 7" id="KW-1133">Transmembrane helix</keyword>
<dbReference type="SUPFAM" id="SSF161098">
    <property type="entry name" value="MetI-like"/>
    <property type="match status" value="1"/>
</dbReference>
<feature type="transmembrane region" description="Helical" evidence="7">
    <location>
        <begin position="133"/>
        <end position="151"/>
    </location>
</feature>
<dbReference type="EMBL" id="BOOH01000023">
    <property type="protein sequence ID" value="GIH76941.1"/>
    <property type="molecule type" value="Genomic_DNA"/>
</dbReference>
<comment type="similarity">
    <text evidence="7">Belongs to the binding-protein-dependent transport system permease family.</text>
</comment>
<evidence type="ECO:0000256" key="6">
    <source>
        <dbReference type="ARBA" id="ARBA00023136"/>
    </source>
</evidence>
<dbReference type="GO" id="GO:0005886">
    <property type="term" value="C:plasma membrane"/>
    <property type="evidence" value="ECO:0007669"/>
    <property type="project" value="UniProtKB-SubCell"/>
</dbReference>
<feature type="transmembrane region" description="Helical" evidence="7">
    <location>
        <begin position="255"/>
        <end position="281"/>
    </location>
</feature>
<dbReference type="Proteomes" id="UP000616724">
    <property type="component" value="Unassembled WGS sequence"/>
</dbReference>
<evidence type="ECO:0000256" key="4">
    <source>
        <dbReference type="ARBA" id="ARBA00022692"/>
    </source>
</evidence>
<accession>A0A8J3RMR9</accession>
<name>A0A8J3RMR9_9ACTN</name>
<dbReference type="Pfam" id="PF19300">
    <property type="entry name" value="BPD_transp_1_N"/>
    <property type="match status" value="1"/>
</dbReference>
<dbReference type="PANTHER" id="PTHR43163">
    <property type="entry name" value="DIPEPTIDE TRANSPORT SYSTEM PERMEASE PROTEIN DPPB-RELATED"/>
    <property type="match status" value="1"/>
</dbReference>
<dbReference type="CDD" id="cd06261">
    <property type="entry name" value="TM_PBP2"/>
    <property type="match status" value="1"/>
</dbReference>
<evidence type="ECO:0000256" key="2">
    <source>
        <dbReference type="ARBA" id="ARBA00022448"/>
    </source>
</evidence>
<keyword evidence="4 7" id="KW-0812">Transmembrane</keyword>
<comment type="subcellular location">
    <subcellularLocation>
        <location evidence="1 7">Cell membrane</location>
        <topology evidence="1 7">Multi-pass membrane protein</topology>
    </subcellularLocation>
</comment>
<feature type="domain" description="ABC transmembrane type-1" evidence="8">
    <location>
        <begin position="95"/>
        <end position="324"/>
    </location>
</feature>
<evidence type="ECO:0000256" key="3">
    <source>
        <dbReference type="ARBA" id="ARBA00022475"/>
    </source>
</evidence>
<organism evidence="9 10">
    <name type="scientific">Planobispora longispora</name>
    <dbReference type="NCBI Taxonomy" id="28887"/>
    <lineage>
        <taxon>Bacteria</taxon>
        <taxon>Bacillati</taxon>
        <taxon>Actinomycetota</taxon>
        <taxon>Actinomycetes</taxon>
        <taxon>Streptosporangiales</taxon>
        <taxon>Streptosporangiaceae</taxon>
        <taxon>Planobispora</taxon>
    </lineage>
</organism>
<evidence type="ECO:0000256" key="7">
    <source>
        <dbReference type="RuleBase" id="RU363032"/>
    </source>
</evidence>
<evidence type="ECO:0000256" key="1">
    <source>
        <dbReference type="ARBA" id="ARBA00004651"/>
    </source>
</evidence>
<dbReference type="Pfam" id="PF00528">
    <property type="entry name" value="BPD_transp_1"/>
    <property type="match status" value="1"/>
</dbReference>
<feature type="transmembrane region" description="Helical" evidence="7">
    <location>
        <begin position="101"/>
        <end position="121"/>
    </location>
</feature>
<keyword evidence="3" id="KW-1003">Cell membrane</keyword>
<keyword evidence="6 7" id="KW-0472">Membrane</keyword>
<dbReference type="InterPro" id="IPR000515">
    <property type="entry name" value="MetI-like"/>
</dbReference>
<protein>
    <submittedName>
        <fullName evidence="9">Peptide ABC transporter permease</fullName>
    </submittedName>
</protein>
<evidence type="ECO:0000256" key="5">
    <source>
        <dbReference type="ARBA" id="ARBA00022989"/>
    </source>
</evidence>
<dbReference type="RefSeq" id="WP_203891508.1">
    <property type="nucleotide sequence ID" value="NZ_BOOH01000023.1"/>
</dbReference>
<reference evidence="9 10" key="1">
    <citation type="submission" date="2021-01" db="EMBL/GenBank/DDBJ databases">
        <title>Whole genome shotgun sequence of Planobispora longispora NBRC 13918.</title>
        <authorList>
            <person name="Komaki H."/>
            <person name="Tamura T."/>
        </authorList>
    </citation>
    <scope>NUCLEOTIDE SEQUENCE [LARGE SCALE GENOMIC DNA]</scope>
    <source>
        <strain evidence="9 10">NBRC 13918</strain>
    </source>
</reference>
<feature type="transmembrane region" description="Helical" evidence="7">
    <location>
        <begin position="197"/>
        <end position="217"/>
    </location>
</feature>
<evidence type="ECO:0000313" key="10">
    <source>
        <dbReference type="Proteomes" id="UP000616724"/>
    </source>
</evidence>
<comment type="caution">
    <text evidence="9">The sequence shown here is derived from an EMBL/GenBank/DDBJ whole genome shotgun (WGS) entry which is preliminary data.</text>
</comment>
<keyword evidence="10" id="KW-1185">Reference proteome</keyword>
<dbReference type="Gene3D" id="1.10.3720.10">
    <property type="entry name" value="MetI-like"/>
    <property type="match status" value="1"/>
</dbReference>
<dbReference type="AlphaFoldDB" id="A0A8J3RMR9"/>
<dbReference type="PROSITE" id="PS50928">
    <property type="entry name" value="ABC_TM1"/>
    <property type="match status" value="1"/>
</dbReference>
<dbReference type="GO" id="GO:0055085">
    <property type="term" value="P:transmembrane transport"/>
    <property type="evidence" value="ECO:0007669"/>
    <property type="project" value="InterPro"/>
</dbReference>
<feature type="transmembrane region" description="Helical" evidence="7">
    <location>
        <begin position="301"/>
        <end position="327"/>
    </location>
</feature>
<evidence type="ECO:0000259" key="8">
    <source>
        <dbReference type="PROSITE" id="PS50928"/>
    </source>
</evidence>
<dbReference type="InterPro" id="IPR045621">
    <property type="entry name" value="BPD_transp_1_N"/>
</dbReference>